<proteinExistence type="predicted"/>
<keyword evidence="3" id="KW-1185">Reference proteome</keyword>
<feature type="compositionally biased region" description="Basic and acidic residues" evidence="1">
    <location>
        <begin position="29"/>
        <end position="38"/>
    </location>
</feature>
<reference evidence="2" key="1">
    <citation type="submission" date="2022-07" db="EMBL/GenBank/DDBJ databases">
        <title>Phylogenomic reconstructions and comparative analyses of Kickxellomycotina fungi.</title>
        <authorList>
            <person name="Reynolds N.K."/>
            <person name="Stajich J.E."/>
            <person name="Barry K."/>
            <person name="Grigoriev I.V."/>
            <person name="Crous P."/>
            <person name="Smith M.E."/>
        </authorList>
    </citation>
    <scope>NUCLEOTIDE SEQUENCE</scope>
    <source>
        <strain evidence="2">NBRC 100468</strain>
    </source>
</reference>
<dbReference type="EMBL" id="JANBPU010000589">
    <property type="protein sequence ID" value="KAJ1910355.1"/>
    <property type="molecule type" value="Genomic_DNA"/>
</dbReference>
<organism evidence="2 3">
    <name type="scientific">Mycoemilia scoparia</name>
    <dbReference type="NCBI Taxonomy" id="417184"/>
    <lineage>
        <taxon>Eukaryota</taxon>
        <taxon>Fungi</taxon>
        <taxon>Fungi incertae sedis</taxon>
        <taxon>Zoopagomycota</taxon>
        <taxon>Kickxellomycotina</taxon>
        <taxon>Kickxellomycetes</taxon>
        <taxon>Kickxellales</taxon>
        <taxon>Kickxellaceae</taxon>
        <taxon>Mycoemilia</taxon>
    </lineage>
</organism>
<dbReference type="Proteomes" id="UP001150538">
    <property type="component" value="Unassembled WGS sequence"/>
</dbReference>
<dbReference type="AlphaFoldDB" id="A0A9W7ZQ49"/>
<protein>
    <submittedName>
        <fullName evidence="2">Uncharacterized protein</fullName>
    </submittedName>
</protein>
<evidence type="ECO:0000313" key="3">
    <source>
        <dbReference type="Proteomes" id="UP001150538"/>
    </source>
</evidence>
<comment type="caution">
    <text evidence="2">The sequence shown here is derived from an EMBL/GenBank/DDBJ whole genome shotgun (WGS) entry which is preliminary data.</text>
</comment>
<feature type="compositionally biased region" description="Acidic residues" evidence="1">
    <location>
        <begin position="39"/>
        <end position="71"/>
    </location>
</feature>
<gene>
    <name evidence="2" type="ORF">H4219_006230</name>
</gene>
<name>A0A9W7ZQ49_9FUNG</name>
<evidence type="ECO:0000313" key="2">
    <source>
        <dbReference type="EMBL" id="KAJ1910355.1"/>
    </source>
</evidence>
<feature type="region of interest" description="Disordered" evidence="1">
    <location>
        <begin position="1"/>
        <end position="71"/>
    </location>
</feature>
<accession>A0A9W7ZQ49</accession>
<sequence length="90" mass="10217">MLLDTPGKHRMTPSPGGPNKRPFTPRAIKKIEYPREPEPEPEEVVANESEAEEVDWVSAEEESFEDADEEEPIVKKISIIGMSREINPCR</sequence>
<feature type="non-terminal residue" evidence="2">
    <location>
        <position position="90"/>
    </location>
</feature>
<evidence type="ECO:0000256" key="1">
    <source>
        <dbReference type="SAM" id="MobiDB-lite"/>
    </source>
</evidence>